<dbReference type="RefSeq" id="WP_090921595.1">
    <property type="nucleotide sequence ID" value="NZ_CP016180.1"/>
</dbReference>
<dbReference type="GeneID" id="83543760"/>
<dbReference type="AlphaFoldDB" id="A0A1H7X545"/>
<organism evidence="2 3">
    <name type="scientific">Phocoenobacter skyensis</name>
    <dbReference type="NCBI Taxonomy" id="97481"/>
    <lineage>
        <taxon>Bacteria</taxon>
        <taxon>Pseudomonadati</taxon>
        <taxon>Pseudomonadota</taxon>
        <taxon>Gammaproteobacteria</taxon>
        <taxon>Pasteurellales</taxon>
        <taxon>Pasteurellaceae</taxon>
        <taxon>Phocoenobacter</taxon>
    </lineage>
</organism>
<dbReference type="Proteomes" id="UP000198883">
    <property type="component" value="Unassembled WGS sequence"/>
</dbReference>
<dbReference type="EMBL" id="JASAVS010000012">
    <property type="protein sequence ID" value="MDP8085530.1"/>
    <property type="molecule type" value="Genomic_DNA"/>
</dbReference>
<reference evidence="2" key="2">
    <citation type="submission" date="2016-10" db="EMBL/GenBank/DDBJ databases">
        <authorList>
            <person name="de Groot N.N."/>
        </authorList>
    </citation>
    <scope>NUCLEOTIDE SEQUENCE [LARGE SCALE GENOMIC DNA]</scope>
    <source>
        <strain evidence="2">DSM 24204</strain>
    </source>
</reference>
<evidence type="ECO:0000313" key="1">
    <source>
        <dbReference type="EMBL" id="MDP8085530.1"/>
    </source>
</evidence>
<dbReference type="Proteomes" id="UP001224812">
    <property type="component" value="Unassembled WGS sequence"/>
</dbReference>
<evidence type="ECO:0000313" key="3">
    <source>
        <dbReference type="Proteomes" id="UP000198883"/>
    </source>
</evidence>
<sequence>MQKAIFEILKTGRFNGRDMVVNFSSQTLAELKKYYSEDIRIAPLVLGHPENDKPQYGKVKKLFHFKDSLFAESEISEELVKKIKDGEISGVSCSVHFPASKTNPIKGLGVYLKHVGFLEKGKDEPAVKGMINPIESVSHINLNNGVNNIFLLNEDEFNPSPKLGELHQKALYFEKVLGIDYLNALDVIQ</sequence>
<reference evidence="3" key="1">
    <citation type="submission" date="2016-10" db="EMBL/GenBank/DDBJ databases">
        <authorList>
            <person name="Varghese N."/>
            <person name="Submissions S."/>
        </authorList>
    </citation>
    <scope>NUCLEOTIDE SEQUENCE [LARGE SCALE GENOMIC DNA]</scope>
    <source>
        <strain evidence="3">DSM 24204</strain>
    </source>
</reference>
<dbReference type="OrthoDB" id="9816412at2"/>
<reference evidence="1 4" key="3">
    <citation type="journal article" date="2023" name="Front. Microbiol.">
        <title>Phylogeography and host specificity of Pasteurellaceae pathogenic to sea-farmed fish in the north-east Atlantic.</title>
        <authorList>
            <person name="Gulla S."/>
            <person name="Colquhoun D.J."/>
            <person name="Olsen A.B."/>
            <person name="Spilsberg B."/>
            <person name="Lagesen K."/>
            <person name="Aakesson C.P."/>
            <person name="Strom S."/>
            <person name="Manji F."/>
            <person name="Birkbeck T.H."/>
            <person name="Nilsen H.K."/>
        </authorList>
    </citation>
    <scope>NUCLEOTIDE SEQUENCE [LARGE SCALE GENOMIC DNA]</scope>
    <source>
        <strain evidence="1 4">VIO11850</strain>
    </source>
</reference>
<gene>
    <name evidence="1" type="ORF">QJT92_06285</name>
    <name evidence="2" type="ORF">SAMN05444853_11114</name>
</gene>
<evidence type="ECO:0000313" key="2">
    <source>
        <dbReference type="EMBL" id="SEM28248.1"/>
    </source>
</evidence>
<accession>A0A1H7X545</accession>
<dbReference type="EMBL" id="FOBN01000011">
    <property type="protein sequence ID" value="SEM28248.1"/>
    <property type="molecule type" value="Genomic_DNA"/>
</dbReference>
<dbReference type="STRING" id="97481.SAMN05444853_11114"/>
<evidence type="ECO:0000313" key="4">
    <source>
        <dbReference type="Proteomes" id="UP001224812"/>
    </source>
</evidence>
<protein>
    <submittedName>
        <fullName evidence="2">Uncharacterized protein</fullName>
    </submittedName>
</protein>
<name>A0A1H7X545_9PAST</name>
<proteinExistence type="predicted"/>
<keyword evidence="4" id="KW-1185">Reference proteome</keyword>